<feature type="domain" description="Phosphoribosyltransferase" evidence="2">
    <location>
        <begin position="162"/>
        <end position="238"/>
    </location>
</feature>
<organism evidence="4 5">
    <name type="scientific">Solibaculum intestinale</name>
    <dbReference type="NCBI Taxonomy" id="3133165"/>
    <lineage>
        <taxon>Bacteria</taxon>
        <taxon>Bacillati</taxon>
        <taxon>Bacillota</taxon>
        <taxon>Clostridia</taxon>
        <taxon>Eubacteriales</taxon>
        <taxon>Oscillospiraceae</taxon>
        <taxon>Solibaculum</taxon>
    </lineage>
</organism>
<dbReference type="SUPFAM" id="SSF53271">
    <property type="entry name" value="PRTase-like"/>
    <property type="match status" value="1"/>
</dbReference>
<sequence length="286" mass="31074">MGFFDRVKSTFLHWIYPRRCAFCSAVISPKETICPDCVKKLAWVQAPICKTCGRGLPYCKCRKRYQFCRCVAPFYYEGRAKSAVLRLKFYGRTEAAAVLGAQMYDAVVREYGGNPADVVCCVPAGKSTLKKRGYNHAELLGQQVAALLEKPFAADALSKVLDCPPQHSMGARDRWSNVLGAYGVENAQAVTGKAVLLVDDIMTTGATLNECAKVLKEAGAREVFFVVCTVTRARTLVKAIKMSYNAKSPVGLVTKGIYSSQVGTAKPAGVKPMAQIGKGNHTEPLA</sequence>
<dbReference type="InterPro" id="IPR044005">
    <property type="entry name" value="DZR_2"/>
</dbReference>
<evidence type="ECO:0000313" key="5">
    <source>
        <dbReference type="Proteomes" id="UP001489509"/>
    </source>
</evidence>
<evidence type="ECO:0000313" key="4">
    <source>
        <dbReference type="EMBL" id="MEQ2441352.1"/>
    </source>
</evidence>
<accession>A0ABV1E232</accession>
<dbReference type="Proteomes" id="UP001489509">
    <property type="component" value="Unassembled WGS sequence"/>
</dbReference>
<comment type="caution">
    <text evidence="4">The sequence shown here is derived from an EMBL/GenBank/DDBJ whole genome shotgun (WGS) entry which is preliminary data.</text>
</comment>
<keyword evidence="5" id="KW-1185">Reference proteome</keyword>
<gene>
    <name evidence="4" type="ORF">WMO26_10985</name>
</gene>
<reference evidence="4 5" key="1">
    <citation type="submission" date="2024-03" db="EMBL/GenBank/DDBJ databases">
        <title>Human intestinal bacterial collection.</title>
        <authorList>
            <person name="Pauvert C."/>
            <person name="Hitch T.C.A."/>
            <person name="Clavel T."/>
        </authorList>
    </citation>
    <scope>NUCLEOTIDE SEQUENCE [LARGE SCALE GENOMIC DNA]</scope>
    <source>
        <strain evidence="4 5">CLA-JM-H44</strain>
    </source>
</reference>
<dbReference type="PANTHER" id="PTHR47505">
    <property type="entry name" value="DNA UTILIZATION PROTEIN YHGH"/>
    <property type="match status" value="1"/>
</dbReference>
<dbReference type="InterPro" id="IPR051910">
    <property type="entry name" value="ComF/GntX_DNA_util-trans"/>
</dbReference>
<dbReference type="EMBL" id="JBBMFD010000022">
    <property type="protein sequence ID" value="MEQ2441352.1"/>
    <property type="molecule type" value="Genomic_DNA"/>
</dbReference>
<dbReference type="Pfam" id="PF00156">
    <property type="entry name" value="Pribosyltran"/>
    <property type="match status" value="1"/>
</dbReference>
<evidence type="ECO:0000256" key="1">
    <source>
        <dbReference type="ARBA" id="ARBA00008007"/>
    </source>
</evidence>
<dbReference type="CDD" id="cd06223">
    <property type="entry name" value="PRTases_typeI"/>
    <property type="match status" value="1"/>
</dbReference>
<dbReference type="RefSeq" id="WP_349220404.1">
    <property type="nucleotide sequence ID" value="NZ_JBBMFD010000022.1"/>
</dbReference>
<dbReference type="Pfam" id="PF18912">
    <property type="entry name" value="DZR_2"/>
    <property type="match status" value="1"/>
</dbReference>
<name>A0ABV1E232_9FIRM</name>
<evidence type="ECO:0000259" key="2">
    <source>
        <dbReference type="Pfam" id="PF00156"/>
    </source>
</evidence>
<protein>
    <submittedName>
        <fullName evidence="4">ComF family protein</fullName>
    </submittedName>
</protein>
<dbReference type="Gene3D" id="3.40.50.2020">
    <property type="match status" value="1"/>
</dbReference>
<dbReference type="InterPro" id="IPR000836">
    <property type="entry name" value="PRTase_dom"/>
</dbReference>
<feature type="domain" description="Double zinc ribbon" evidence="3">
    <location>
        <begin position="11"/>
        <end position="58"/>
    </location>
</feature>
<comment type="similarity">
    <text evidence="1">Belongs to the ComF/GntX family.</text>
</comment>
<dbReference type="PANTHER" id="PTHR47505:SF1">
    <property type="entry name" value="DNA UTILIZATION PROTEIN YHGH"/>
    <property type="match status" value="1"/>
</dbReference>
<proteinExistence type="inferred from homology"/>
<evidence type="ECO:0000259" key="3">
    <source>
        <dbReference type="Pfam" id="PF18912"/>
    </source>
</evidence>
<dbReference type="InterPro" id="IPR029057">
    <property type="entry name" value="PRTase-like"/>
</dbReference>